<keyword evidence="2" id="KW-1133">Transmembrane helix</keyword>
<keyword evidence="2" id="KW-0812">Transmembrane</keyword>
<dbReference type="EMBL" id="BARV01000890">
    <property type="protein sequence ID" value="GAH90344.1"/>
    <property type="molecule type" value="Genomic_DNA"/>
</dbReference>
<dbReference type="InterPro" id="IPR052534">
    <property type="entry name" value="Extracell_DNA_Util/SecSys_Comp"/>
</dbReference>
<comment type="caution">
    <text evidence="3">The sequence shown here is derived from an EMBL/GenBank/DDBJ whole genome shotgun (WGS) entry which is preliminary data.</text>
</comment>
<proteinExistence type="predicted"/>
<keyword evidence="1" id="KW-0175">Coiled coil</keyword>
<dbReference type="InterPro" id="IPR007813">
    <property type="entry name" value="PilN"/>
</dbReference>
<dbReference type="PANTHER" id="PTHR40278:SF1">
    <property type="entry name" value="DNA UTILIZATION PROTEIN HOFN"/>
    <property type="match status" value="1"/>
</dbReference>
<feature type="non-terminal residue" evidence="3">
    <location>
        <position position="249"/>
    </location>
</feature>
<dbReference type="AlphaFoldDB" id="X1KJM6"/>
<dbReference type="Pfam" id="PF05137">
    <property type="entry name" value="PilN"/>
    <property type="match status" value="1"/>
</dbReference>
<evidence type="ECO:0000256" key="2">
    <source>
        <dbReference type="SAM" id="Phobius"/>
    </source>
</evidence>
<name>X1KJM6_9ZZZZ</name>
<feature type="transmembrane region" description="Helical" evidence="2">
    <location>
        <begin position="36"/>
        <end position="56"/>
    </location>
</feature>
<reference evidence="3" key="1">
    <citation type="journal article" date="2014" name="Front. Microbiol.">
        <title>High frequency of phylogenetically diverse reductive dehalogenase-homologous genes in deep subseafloor sedimentary metagenomes.</title>
        <authorList>
            <person name="Kawai M."/>
            <person name="Futagami T."/>
            <person name="Toyoda A."/>
            <person name="Takaki Y."/>
            <person name="Nishi S."/>
            <person name="Hori S."/>
            <person name="Arai W."/>
            <person name="Tsubouchi T."/>
            <person name="Morono Y."/>
            <person name="Uchiyama I."/>
            <person name="Ito T."/>
            <person name="Fujiyama A."/>
            <person name="Inagaki F."/>
            <person name="Takami H."/>
        </authorList>
    </citation>
    <scope>NUCLEOTIDE SEQUENCE</scope>
    <source>
        <strain evidence="3">Expedition CK06-06</strain>
    </source>
</reference>
<evidence type="ECO:0008006" key="4">
    <source>
        <dbReference type="Google" id="ProtNLM"/>
    </source>
</evidence>
<sequence length="249" mass="27856">MIKINLAPTAKKRRAPKRKAVKGARPGLKLPSVQTTVLYIIGIVVVVVIVAVLLLIQSNQMAGLNRNINQLNAKLEELQVYKATVDSLEQRERELAALIAPIKELNKNRFFIAHILDEISSRIPEFTWLNSLNITQTDMQIKGVTASNLLVADFMNRLEESAYIYDVDLIVLEKKAVEQQEMMVADQSTRQCLACIKEVAEICTGKIAACIAITFFIEWSIICRIFTGFDNYLSPGGKSHTCSSIACWQ</sequence>
<keyword evidence="2" id="KW-0472">Membrane</keyword>
<feature type="coiled-coil region" evidence="1">
    <location>
        <begin position="54"/>
        <end position="98"/>
    </location>
</feature>
<gene>
    <name evidence="3" type="ORF">S06H3_02886</name>
</gene>
<dbReference type="PANTHER" id="PTHR40278">
    <property type="entry name" value="DNA UTILIZATION PROTEIN HOFN"/>
    <property type="match status" value="1"/>
</dbReference>
<evidence type="ECO:0000313" key="3">
    <source>
        <dbReference type="EMBL" id="GAH90344.1"/>
    </source>
</evidence>
<accession>X1KJM6</accession>
<evidence type="ECO:0000256" key="1">
    <source>
        <dbReference type="SAM" id="Coils"/>
    </source>
</evidence>
<organism evidence="3">
    <name type="scientific">marine sediment metagenome</name>
    <dbReference type="NCBI Taxonomy" id="412755"/>
    <lineage>
        <taxon>unclassified sequences</taxon>
        <taxon>metagenomes</taxon>
        <taxon>ecological metagenomes</taxon>
    </lineage>
</organism>
<protein>
    <recommendedName>
        <fullName evidence="4">Fimbrial assembly family protein</fullName>
    </recommendedName>
</protein>